<keyword evidence="1" id="KW-0677">Repeat</keyword>
<dbReference type="RefSeq" id="XP_064719744.1">
    <property type="nucleotide sequence ID" value="XM_064863672.1"/>
</dbReference>
<evidence type="ECO:0000259" key="4">
    <source>
        <dbReference type="SMART" id="SM00322"/>
    </source>
</evidence>
<feature type="compositionally biased region" description="Polar residues" evidence="3">
    <location>
        <begin position="134"/>
        <end position="145"/>
    </location>
</feature>
<feature type="domain" description="K Homology" evidence="4">
    <location>
        <begin position="325"/>
        <end position="411"/>
    </location>
</feature>
<feature type="region of interest" description="Disordered" evidence="3">
    <location>
        <begin position="941"/>
        <end position="976"/>
    </location>
</feature>
<dbReference type="Pfam" id="PF24563">
    <property type="entry name" value="KH_Mug60-KHD4"/>
    <property type="match status" value="1"/>
</dbReference>
<reference evidence="5 6" key="1">
    <citation type="submission" date="2024-01" db="EMBL/GenBank/DDBJ databases">
        <title>Comparative genomics of Cryptococcus and Kwoniella reveals pathogenesis evolution and contrasting modes of karyotype evolution via chromosome fusion or intercentromeric recombination.</title>
        <authorList>
            <person name="Coelho M.A."/>
            <person name="David-Palma M."/>
            <person name="Shea T."/>
            <person name="Bowers K."/>
            <person name="McGinley-Smith S."/>
            <person name="Mohammad A.W."/>
            <person name="Gnirke A."/>
            <person name="Yurkov A.M."/>
            <person name="Nowrousian M."/>
            <person name="Sun S."/>
            <person name="Cuomo C.A."/>
            <person name="Heitman J."/>
        </authorList>
    </citation>
    <scope>NUCLEOTIDE SEQUENCE [LARGE SCALE GENOMIC DNA]</scope>
    <source>
        <strain evidence="5 6">7685027</strain>
    </source>
</reference>
<dbReference type="InterPro" id="IPR004087">
    <property type="entry name" value="KH_dom"/>
</dbReference>
<keyword evidence="2" id="KW-0694">RNA-binding</keyword>
<protein>
    <recommendedName>
        <fullName evidence="4">K Homology domain-containing protein</fullName>
    </recommendedName>
</protein>
<feature type="domain" description="K Homology" evidence="4">
    <location>
        <begin position="631"/>
        <end position="706"/>
    </location>
</feature>
<dbReference type="Pfam" id="PF00013">
    <property type="entry name" value="KH_1"/>
    <property type="match status" value="3"/>
</dbReference>
<sequence length="1096" mass="119535">MDLYTTSFTYPILQSNSHQSSGSPKISLSSPIPTTGPGPGSIIISANASGTSCTANKVLNNDIDPSIESAPELPVTAAISSTSTIAKPTSAVVASPPQVEKDWETVQKLALDITTREGCLVTVTRECVDGGSRSGPSEPSTTNGGTPVPATTVWNFHLSGGYQPVMAARGAILRETPQDNRVTLKVPRSEILDSPAASVSSLKADVCRRLEKIALESKAQVSVISIEVSAGGGPTVLATTNGEGVRSTEVKSEAESKLTDAATDVADAKTNGEEESCVSSITTPYVTRSLGLETERMCELVITGSMESVEVAKICLLVMLDEMSGLHAESCDIDYKLHNIIAGRKRNVIQQIQEETATNIYFPTPLVGVLNSPQPGFQQEQGMLGKSNQIWITGEFFGVQRARDMLLNIAMQKCKLVISRDTAILPRKLDWLLTQKIEDVKTIMNDNGTYIQVPSVGSQASLITVFGDHRVNIERTIRGVMALACQFYVASVWLLPVTFDVFMPQPTLNPAQMQPILKRIAHSSGAEVVFKSNCFEMHGLEQQVKAAVMMVLEQDIVHNFHREIRFQIELANEHRDFISGKKNGKINKIMKTANVKIKFETFNDYNFLIDISGTDGDALKGLSMLQEELPAEVSFHVPESYHKRIIGVSGKNIQKIMKLHGVYVKFSNAEEFAALGGYTDNEDNVVARTPAKNAVNLESLKQAVMELVSQKDKDYTVESVTIPRRYHRTLLGEKGIFIHDIETKTNSVFRFPYKETASDVVTIFGPESQVHIAAAMLLDHVPFEADLPVPPNPELSRLMTSADFILFTERVKRDHQIAIVPSPKLGLGNEAIFKFRCQRSNVDFLGTAIDALEDWLSQNKIQIYPKNANRRPESFTDAFSHFNSKLLSTKNNTELDGDSDRRIKQTAASVVATEDVRALFNGPGNSFGLGDESNLGLVSSLNYQDPRKGADRWPGSIPQQPPVTGRTESDHQKRDSDPIINDHIRQASTGHSSSLSTHLHPHSRPRISSNRHQSLDISQLNFSRALTGGPSAFGPMPLSPTAANSSPNTATAPYFPHVGPHPIRANVTGRGGYGSASSADVESVAQTMSNVQLSHQ</sequence>
<gene>
    <name evidence="5" type="ORF">IAS62_001802</name>
</gene>
<dbReference type="InterPro" id="IPR004088">
    <property type="entry name" value="KH_dom_type_1"/>
</dbReference>
<dbReference type="PANTHER" id="PTHR10627:SF76">
    <property type="entry name" value="KH DOMAIN-CONTAINING PROTEIN YLL032C"/>
    <property type="match status" value="1"/>
</dbReference>
<evidence type="ECO:0000313" key="6">
    <source>
        <dbReference type="Proteomes" id="UP001432216"/>
    </source>
</evidence>
<evidence type="ECO:0000256" key="3">
    <source>
        <dbReference type="SAM" id="MobiDB-lite"/>
    </source>
</evidence>
<accession>A0ABZ2AVD5</accession>
<dbReference type="CDD" id="cd22453">
    <property type="entry name" value="KH-I_MUG60_like"/>
    <property type="match status" value="1"/>
</dbReference>
<dbReference type="InterPro" id="IPR056553">
    <property type="entry name" value="KH_Mug60-KHD4"/>
</dbReference>
<dbReference type="Gene3D" id="3.30.1370.10">
    <property type="entry name" value="K Homology domain, type 1"/>
    <property type="match status" value="4"/>
</dbReference>
<feature type="region of interest" description="Disordered" evidence="3">
    <location>
        <begin position="988"/>
        <end position="1010"/>
    </location>
</feature>
<feature type="region of interest" description="Disordered" evidence="3">
    <location>
        <begin position="15"/>
        <end position="38"/>
    </location>
</feature>
<evidence type="ECO:0000256" key="1">
    <source>
        <dbReference type="ARBA" id="ARBA00022737"/>
    </source>
</evidence>
<dbReference type="Proteomes" id="UP001432216">
    <property type="component" value="Chromosome 3"/>
</dbReference>
<dbReference type="InterPro" id="IPR036612">
    <property type="entry name" value="KH_dom_type_1_sf"/>
</dbReference>
<keyword evidence="6" id="KW-1185">Reference proteome</keyword>
<dbReference type="GeneID" id="89988576"/>
<evidence type="ECO:0000313" key="5">
    <source>
        <dbReference type="EMBL" id="WVO20505.1"/>
    </source>
</evidence>
<dbReference type="SMART" id="SM00322">
    <property type="entry name" value="KH"/>
    <property type="match status" value="4"/>
</dbReference>
<dbReference type="PANTHER" id="PTHR10627">
    <property type="entry name" value="SCP160"/>
    <property type="match status" value="1"/>
</dbReference>
<feature type="domain" description="K Homology" evidence="4">
    <location>
        <begin position="714"/>
        <end position="782"/>
    </location>
</feature>
<dbReference type="EMBL" id="CP143808">
    <property type="protein sequence ID" value="WVO20505.1"/>
    <property type="molecule type" value="Genomic_DNA"/>
</dbReference>
<feature type="region of interest" description="Disordered" evidence="3">
    <location>
        <begin position="128"/>
        <end position="148"/>
    </location>
</feature>
<feature type="region of interest" description="Disordered" evidence="3">
    <location>
        <begin position="1068"/>
        <end position="1096"/>
    </location>
</feature>
<name>A0ABZ2AVD5_9TREE</name>
<feature type="compositionally biased region" description="Low complexity" evidence="3">
    <location>
        <begin position="20"/>
        <end position="38"/>
    </location>
</feature>
<dbReference type="PROSITE" id="PS50084">
    <property type="entry name" value="KH_TYPE_1"/>
    <property type="match status" value="2"/>
</dbReference>
<proteinExistence type="predicted"/>
<evidence type="ECO:0000256" key="2">
    <source>
        <dbReference type="PROSITE-ProRule" id="PRU00117"/>
    </source>
</evidence>
<dbReference type="SUPFAM" id="SSF54791">
    <property type="entry name" value="Eukaryotic type KH-domain (KH-domain type I)"/>
    <property type="match status" value="4"/>
</dbReference>
<feature type="compositionally biased region" description="Low complexity" evidence="3">
    <location>
        <begin position="988"/>
        <end position="998"/>
    </location>
</feature>
<feature type="domain" description="K Homology" evidence="4">
    <location>
        <begin position="562"/>
        <end position="630"/>
    </location>
</feature>
<feature type="compositionally biased region" description="Basic and acidic residues" evidence="3">
    <location>
        <begin position="967"/>
        <end position="976"/>
    </location>
</feature>
<organism evidence="5 6">
    <name type="scientific">Cryptococcus decagattii</name>
    <dbReference type="NCBI Taxonomy" id="1859122"/>
    <lineage>
        <taxon>Eukaryota</taxon>
        <taxon>Fungi</taxon>
        <taxon>Dikarya</taxon>
        <taxon>Basidiomycota</taxon>
        <taxon>Agaricomycotina</taxon>
        <taxon>Tremellomycetes</taxon>
        <taxon>Tremellales</taxon>
        <taxon>Cryptococcaceae</taxon>
        <taxon>Cryptococcus</taxon>
        <taxon>Cryptococcus gattii species complex</taxon>
    </lineage>
</organism>
<feature type="compositionally biased region" description="Polar residues" evidence="3">
    <location>
        <begin position="1075"/>
        <end position="1096"/>
    </location>
</feature>